<evidence type="ECO:0000256" key="1">
    <source>
        <dbReference type="SAM" id="MobiDB-lite"/>
    </source>
</evidence>
<dbReference type="Proteomes" id="UP000789901">
    <property type="component" value="Unassembled WGS sequence"/>
</dbReference>
<accession>A0ABN7VH95</accession>
<keyword evidence="3" id="KW-1185">Reference proteome</keyword>
<feature type="compositionally biased region" description="Basic and acidic residues" evidence="1">
    <location>
        <begin position="42"/>
        <end position="51"/>
    </location>
</feature>
<evidence type="ECO:0000313" key="3">
    <source>
        <dbReference type="Proteomes" id="UP000789901"/>
    </source>
</evidence>
<reference evidence="2 3" key="1">
    <citation type="submission" date="2021-06" db="EMBL/GenBank/DDBJ databases">
        <authorList>
            <person name="Kallberg Y."/>
            <person name="Tangrot J."/>
            <person name="Rosling A."/>
        </authorList>
    </citation>
    <scope>NUCLEOTIDE SEQUENCE [LARGE SCALE GENOMIC DNA]</scope>
    <source>
        <strain evidence="2 3">120-4 pot B 10/14</strain>
    </source>
</reference>
<comment type="caution">
    <text evidence="2">The sequence shown here is derived from an EMBL/GenBank/DDBJ whole genome shotgun (WGS) entry which is preliminary data.</text>
</comment>
<evidence type="ECO:0000313" key="2">
    <source>
        <dbReference type="EMBL" id="CAG8771605.1"/>
    </source>
</evidence>
<gene>
    <name evidence="2" type="ORF">GMARGA_LOCUS18580</name>
</gene>
<protein>
    <submittedName>
        <fullName evidence="2">893_t:CDS:1</fullName>
    </submittedName>
</protein>
<proteinExistence type="predicted"/>
<feature type="region of interest" description="Disordered" evidence="1">
    <location>
        <begin position="29"/>
        <end position="59"/>
    </location>
</feature>
<sequence length="59" mass="7046">MQKWALEKENIAKNAWIKKLEKEVVIKRGENETQNTNEMDENERIGVKENEEKDELNET</sequence>
<organism evidence="2 3">
    <name type="scientific">Gigaspora margarita</name>
    <dbReference type="NCBI Taxonomy" id="4874"/>
    <lineage>
        <taxon>Eukaryota</taxon>
        <taxon>Fungi</taxon>
        <taxon>Fungi incertae sedis</taxon>
        <taxon>Mucoromycota</taxon>
        <taxon>Glomeromycotina</taxon>
        <taxon>Glomeromycetes</taxon>
        <taxon>Diversisporales</taxon>
        <taxon>Gigasporaceae</taxon>
        <taxon>Gigaspora</taxon>
    </lineage>
</organism>
<dbReference type="EMBL" id="CAJVQB010014949">
    <property type="protein sequence ID" value="CAG8771605.1"/>
    <property type="molecule type" value="Genomic_DNA"/>
</dbReference>
<name>A0ABN7VH95_GIGMA</name>